<dbReference type="STRING" id="360107.CHAB381_0015"/>
<dbReference type="InterPro" id="IPR027417">
    <property type="entry name" value="P-loop_NTPase"/>
</dbReference>
<dbReference type="PANTHER" id="PTHR37291">
    <property type="entry name" value="5-METHYLCYTOSINE-SPECIFIC RESTRICTION ENZYME B"/>
    <property type="match status" value="1"/>
</dbReference>
<organism evidence="1 2">
    <name type="scientific">Campylobacter hominis (strain ATCC BAA-381 / DSM 21671 / CCUG 45161 / LMG 19568 / NCTC 13146 / CH001A)</name>
    <dbReference type="NCBI Taxonomy" id="360107"/>
    <lineage>
        <taxon>Bacteria</taxon>
        <taxon>Pseudomonadati</taxon>
        <taxon>Campylobacterota</taxon>
        <taxon>Epsilonproteobacteria</taxon>
        <taxon>Campylobacterales</taxon>
        <taxon>Campylobacteraceae</taxon>
        <taxon>Campylobacter</taxon>
    </lineage>
</organism>
<dbReference type="SUPFAM" id="SSF52540">
    <property type="entry name" value="P-loop containing nucleoside triphosphate hydrolases"/>
    <property type="match status" value="1"/>
</dbReference>
<dbReference type="REBASE" id="15918">
    <property type="entry name" value="Cho381McrBP"/>
</dbReference>
<sequence>MVLSNSADVCKIATRWSSKSKNTNVIKKKREIIFYLKELKNLVVAFDENESDFLQNLYINSSDGNARSTKILELGENYNHAEYFFMERFFDSNIDLFYFDFIFKDRIKSKKDVFTGSNLRVSDILKGNDKNIISLYVFAENIAKNFNSTCEDRQKRNNFKNKIIKFYELIYRLFAALDPTLVSYYFDFVLHNYPLILIEFIRDCFKGNLANIEIFASDDTMLNFELADSENFSIFPHNELYKIASAFCMAGERGSVIFDKKTAEIFEKLFGKKIENFGDFSTLSEAFLQNFNFFGDGEKLEKFVSMQMFLEFASTFESEKINKNTIYYGAIGAGKTRKIRQILKEKNVKSNFFRFISFHKDFGYSDFIDGFTDGKFKNGEFKKLCKKALNDPQNEYFCIIDNANSGNFDEIFGESMELLERRYDPNDDLTLIRTKNSHFIDELDEAKKNEFSVVVKDELSYFAIPKNLYVICATNGYNRGISPSSAKIFSWVKMSCDYSLIENFMIEKGIKNGASYAILCKKLNDFISKDSRLGFEIGHGIFMQIVGFALNSQITQDSLNRFFASVLCPILECSYLEKNESVGCKTQISAIAEIFKV</sequence>
<protein>
    <submittedName>
        <fullName evidence="1">Putative 5-methylcytosine-specific restriction enzyme B</fullName>
    </submittedName>
</protein>
<gene>
    <name evidence="1" type="ordered locus">CHAB381_0015</name>
</gene>
<dbReference type="Gene3D" id="3.40.50.300">
    <property type="entry name" value="P-loop containing nucleotide triphosphate hydrolases"/>
    <property type="match status" value="1"/>
</dbReference>
<dbReference type="Proteomes" id="UP000002407">
    <property type="component" value="Chromosome"/>
</dbReference>
<evidence type="ECO:0000313" key="2">
    <source>
        <dbReference type="Proteomes" id="UP000002407"/>
    </source>
</evidence>
<dbReference type="AlphaFoldDB" id="A7HZE6"/>
<evidence type="ECO:0000313" key="1">
    <source>
        <dbReference type="EMBL" id="ABS52043.1"/>
    </source>
</evidence>
<keyword evidence="2" id="KW-1185">Reference proteome</keyword>
<dbReference type="EMBL" id="CP000776">
    <property type="protein sequence ID" value="ABS52043.1"/>
    <property type="molecule type" value="Genomic_DNA"/>
</dbReference>
<dbReference type="KEGG" id="cha:CHAB381_0015"/>
<name>A7HZE6_CAMHC</name>
<accession>A7HZE6</accession>
<dbReference type="eggNOG" id="COG1401">
    <property type="taxonomic scope" value="Bacteria"/>
</dbReference>
<dbReference type="InterPro" id="IPR052934">
    <property type="entry name" value="Methyl-DNA_Rec/Restrict_Enz"/>
</dbReference>
<dbReference type="PANTHER" id="PTHR37291:SF1">
    <property type="entry name" value="TYPE IV METHYL-DIRECTED RESTRICTION ENZYME ECOKMCRB SUBUNIT"/>
    <property type="match status" value="1"/>
</dbReference>
<dbReference type="OrthoDB" id="5363598at2"/>
<dbReference type="RefSeq" id="WP_011991484.1">
    <property type="nucleotide sequence ID" value="NC_009714.1"/>
</dbReference>
<dbReference type="HOGENOM" id="CLU_459070_0_0_7"/>
<reference evidence="2" key="1">
    <citation type="submission" date="2007-07" db="EMBL/GenBank/DDBJ databases">
        <title>Complete genome sequence of Campylobacter hominis ATCC BAA-381, a commensal isolated from the human gastrointestinal tract.</title>
        <authorList>
            <person name="Fouts D.E."/>
            <person name="Mongodin E.F."/>
            <person name="Puiu D."/>
            <person name="Sebastian Y."/>
            <person name="Miller W.G."/>
            <person name="Mandrell R.E."/>
            <person name="Nelson K.E."/>
        </authorList>
    </citation>
    <scope>NUCLEOTIDE SEQUENCE [LARGE SCALE GENOMIC DNA]</scope>
    <source>
        <strain evidence="2">ATCC BAA-381 / LMG 19568 / NCTC 13146 / CH001A</strain>
    </source>
</reference>
<proteinExistence type="predicted"/>